<evidence type="ECO:0000256" key="2">
    <source>
        <dbReference type="SAM" id="MobiDB-lite"/>
    </source>
</evidence>
<dbReference type="Gene3D" id="3.40.640.10">
    <property type="entry name" value="Type I PLP-dependent aspartate aminotransferase-like (Major domain)"/>
    <property type="match status" value="1"/>
</dbReference>
<dbReference type="Gene3D" id="3.90.1150.10">
    <property type="entry name" value="Aspartate Aminotransferase, domain 1"/>
    <property type="match status" value="1"/>
</dbReference>
<evidence type="ECO:0000259" key="3">
    <source>
        <dbReference type="Pfam" id="PF00266"/>
    </source>
</evidence>
<feature type="region of interest" description="Disordered" evidence="2">
    <location>
        <begin position="1"/>
        <end position="31"/>
    </location>
</feature>
<organism evidence="4 5">
    <name type="scientific">Drechslerella dactyloides</name>
    <name type="common">Nematode-trapping fungus</name>
    <name type="synonym">Arthrobotrys dactyloides</name>
    <dbReference type="NCBI Taxonomy" id="74499"/>
    <lineage>
        <taxon>Eukaryota</taxon>
        <taxon>Fungi</taxon>
        <taxon>Dikarya</taxon>
        <taxon>Ascomycota</taxon>
        <taxon>Pezizomycotina</taxon>
        <taxon>Orbiliomycetes</taxon>
        <taxon>Orbiliales</taxon>
        <taxon>Orbiliaceae</taxon>
        <taxon>Drechslerella</taxon>
    </lineage>
</organism>
<keyword evidence="5" id="KW-1185">Reference proteome</keyword>
<dbReference type="SUPFAM" id="SSF53383">
    <property type="entry name" value="PLP-dependent transferases"/>
    <property type="match status" value="1"/>
</dbReference>
<dbReference type="InterPro" id="IPR015424">
    <property type="entry name" value="PyrdxlP-dep_Trfase"/>
</dbReference>
<feature type="region of interest" description="Disordered" evidence="2">
    <location>
        <begin position="492"/>
        <end position="511"/>
    </location>
</feature>
<dbReference type="InterPro" id="IPR015421">
    <property type="entry name" value="PyrdxlP-dep_Trfase_major"/>
</dbReference>
<dbReference type="InterPro" id="IPR015422">
    <property type="entry name" value="PyrdxlP-dep_Trfase_small"/>
</dbReference>
<evidence type="ECO:0000313" key="4">
    <source>
        <dbReference type="EMBL" id="KAJ6265054.1"/>
    </source>
</evidence>
<dbReference type="EMBL" id="JAQGDS010000001">
    <property type="protein sequence ID" value="KAJ6265054.1"/>
    <property type="molecule type" value="Genomic_DNA"/>
</dbReference>
<dbReference type="InterPro" id="IPR000192">
    <property type="entry name" value="Aminotrans_V_dom"/>
</dbReference>
<dbReference type="PANTHER" id="PTHR43092">
    <property type="entry name" value="L-CYSTEINE DESULFHYDRASE"/>
    <property type="match status" value="1"/>
</dbReference>
<gene>
    <name evidence="4" type="ORF">Dda_1209</name>
</gene>
<keyword evidence="1" id="KW-0663">Pyridoxal phosphate</keyword>
<reference evidence="4" key="1">
    <citation type="submission" date="2023-01" db="EMBL/GenBank/DDBJ databases">
        <title>The chitinases involved in constricting ring structure development in the nematode-trapping fungus Drechslerella dactyloides.</title>
        <authorList>
            <person name="Wang R."/>
            <person name="Zhang L."/>
            <person name="Tang P."/>
            <person name="Li S."/>
            <person name="Liang L."/>
        </authorList>
    </citation>
    <scope>NUCLEOTIDE SEQUENCE</scope>
    <source>
        <strain evidence="4">YMF1.00031</strain>
    </source>
</reference>
<dbReference type="AlphaFoldDB" id="A0AAD6J7D5"/>
<sequence>MASSTATSDSTSFSSSSPSSSTSPPAAVVAPPPTPVPVFGHSLRRQFLFPEGFVNLNHGSFGAIPTPVMAARQKLQLLSEQYPDNFMRYHSVTMLDNSRADIAALLNVPVAEVVFVTNATTGINTVLRNLQYDDGDVILHFGTIYGACGRTVQYLTDTTKASCVVIPLVYPASDAKIIADFKAAVADIRAAGKKPKVVLFDTVSSMPGMRFPWEKMIVAARENDVLSVIDGAHGVGNIKIDLTEHQPDFFVSNCHKWLYTPRPAAVLHVPTRNQHLITTSIPTSHYYLPRSAQQFFSPMPAGPKSNFVLQFEFNGTIDPSPLLCVPAALDFRRKIGGEDAIRNYCTTLAYDGGERVARILGTEVLKPDGTGADAGRCPMVNIRLPLPPVPKGEVESVYNRLTKELGRRESTFVQVYVHAGKWWVRLSGQVYLQIEDFEWIGGVLLRECARLSEQIQPSVSSSASAVPSGAGGGSCADAAVEQRRVNGVERAVGELSVSEPQGAASVEVSGS</sequence>
<dbReference type="Proteomes" id="UP001221413">
    <property type="component" value="Unassembled WGS sequence"/>
</dbReference>
<feature type="domain" description="Aminotransferase class V" evidence="3">
    <location>
        <begin position="92"/>
        <end position="272"/>
    </location>
</feature>
<feature type="compositionally biased region" description="Low complexity" evidence="2">
    <location>
        <begin position="1"/>
        <end position="29"/>
    </location>
</feature>
<evidence type="ECO:0000313" key="5">
    <source>
        <dbReference type="Proteomes" id="UP001221413"/>
    </source>
</evidence>
<dbReference type="PANTHER" id="PTHR43092:SF2">
    <property type="entry name" value="HERCYNYLCYSTEINE SULFOXIDE LYASE"/>
    <property type="match status" value="1"/>
</dbReference>
<evidence type="ECO:0000256" key="1">
    <source>
        <dbReference type="ARBA" id="ARBA00022898"/>
    </source>
</evidence>
<accession>A0AAD6J7D5</accession>
<proteinExistence type="predicted"/>
<comment type="caution">
    <text evidence="4">The sequence shown here is derived from an EMBL/GenBank/DDBJ whole genome shotgun (WGS) entry which is preliminary data.</text>
</comment>
<dbReference type="Pfam" id="PF00266">
    <property type="entry name" value="Aminotran_5"/>
    <property type="match status" value="1"/>
</dbReference>
<name>A0AAD6J7D5_DREDA</name>
<protein>
    <recommendedName>
        <fullName evidence="3">Aminotransferase class V domain-containing protein</fullName>
    </recommendedName>
</protein>